<dbReference type="CDD" id="cd02440">
    <property type="entry name" value="AdoMet_MTases"/>
    <property type="match status" value="1"/>
</dbReference>
<evidence type="ECO:0000313" key="5">
    <source>
        <dbReference type="EMBL" id="KAB1856734.1"/>
    </source>
</evidence>
<comment type="similarity">
    <text evidence="1">Belongs to the methyltransferase superfamily.</text>
</comment>
<dbReference type="RefSeq" id="WP_151504414.1">
    <property type="nucleotide sequence ID" value="NZ_VXLD01000003.1"/>
</dbReference>
<dbReference type="GO" id="GO:0032259">
    <property type="term" value="P:methylation"/>
    <property type="evidence" value="ECO:0007669"/>
    <property type="project" value="UniProtKB-KW"/>
</dbReference>
<gene>
    <name evidence="5" type="ORF">F4W09_07040</name>
</gene>
<feature type="domain" description="Methyltransferase type 11" evidence="4">
    <location>
        <begin position="40"/>
        <end position="127"/>
    </location>
</feature>
<evidence type="ECO:0000259" key="4">
    <source>
        <dbReference type="Pfam" id="PF08241"/>
    </source>
</evidence>
<dbReference type="InterPro" id="IPR029063">
    <property type="entry name" value="SAM-dependent_MTases_sf"/>
</dbReference>
<dbReference type="Proteomes" id="UP000325788">
    <property type="component" value="Unassembled WGS sequence"/>
</dbReference>
<dbReference type="GO" id="GO:0008757">
    <property type="term" value="F:S-adenosylmethionine-dependent methyltransferase activity"/>
    <property type="evidence" value="ECO:0007669"/>
    <property type="project" value="InterPro"/>
</dbReference>
<reference evidence="5 6" key="1">
    <citation type="submission" date="2019-09" db="EMBL/GenBank/DDBJ databases">
        <title>Draft genome sequence of Acinetobacter tandoii W4-4-4 isolated from environmental water sample.</title>
        <authorList>
            <person name="Wee S.K."/>
            <person name="Yan B."/>
            <person name="Mustaffa S.B."/>
            <person name="Yap E.P.H."/>
        </authorList>
    </citation>
    <scope>NUCLEOTIDE SEQUENCE [LARGE SCALE GENOMIC DNA]</scope>
    <source>
        <strain evidence="5 6">W4-4-4</strain>
    </source>
</reference>
<accession>A0A5N4WHN9</accession>
<keyword evidence="2 5" id="KW-0489">Methyltransferase</keyword>
<evidence type="ECO:0000313" key="6">
    <source>
        <dbReference type="Proteomes" id="UP000325788"/>
    </source>
</evidence>
<dbReference type="InterPro" id="IPR051052">
    <property type="entry name" value="Diverse_substrate_MTase"/>
</dbReference>
<dbReference type="SUPFAM" id="SSF53335">
    <property type="entry name" value="S-adenosyl-L-methionine-dependent methyltransferases"/>
    <property type="match status" value="1"/>
</dbReference>
<name>A0A5N4WHN9_9GAMM</name>
<dbReference type="Pfam" id="PF08241">
    <property type="entry name" value="Methyltransf_11"/>
    <property type="match status" value="1"/>
</dbReference>
<comment type="caution">
    <text evidence="5">The sequence shown here is derived from an EMBL/GenBank/DDBJ whole genome shotgun (WGS) entry which is preliminary data.</text>
</comment>
<proteinExistence type="inferred from homology"/>
<dbReference type="EMBL" id="VXLD01000003">
    <property type="protein sequence ID" value="KAB1856734.1"/>
    <property type="molecule type" value="Genomic_DNA"/>
</dbReference>
<dbReference type="InterPro" id="IPR013216">
    <property type="entry name" value="Methyltransf_11"/>
</dbReference>
<dbReference type="AlphaFoldDB" id="A0A5N4WHN9"/>
<dbReference type="Gene3D" id="3.40.50.150">
    <property type="entry name" value="Vaccinia Virus protein VP39"/>
    <property type="match status" value="1"/>
</dbReference>
<dbReference type="PANTHER" id="PTHR44942">
    <property type="entry name" value="METHYLTRANSF_11 DOMAIN-CONTAINING PROTEIN"/>
    <property type="match status" value="1"/>
</dbReference>
<protein>
    <submittedName>
        <fullName evidence="5">Methyltransferase domain-containing protein</fullName>
    </submittedName>
</protein>
<evidence type="ECO:0000256" key="3">
    <source>
        <dbReference type="ARBA" id="ARBA00022679"/>
    </source>
</evidence>
<sequence>MAKDLFSANSELYQQARPQYSTEILDAILTYVPERALAWDCGAGSGQFTQLVAPHFAQVLATDLSEQQLQQAPVFANVRYLQATAEHSPCASASVDLVCVAQAIHWFDFTTFYAEVKRVLKPEGVLAVIGYGLIQLQDAELQHALQQLYFKTLQGYWDPERRYIDEHYQTIPFPFQELAVPALALHYTWSSMQLLQYLATWSGVQHYQRQHQQDPLQNIRQCLVAKGNPTVKLSFPVLLRVGRQFASDVA</sequence>
<keyword evidence="3 5" id="KW-0808">Transferase</keyword>
<dbReference type="PANTHER" id="PTHR44942:SF4">
    <property type="entry name" value="METHYLTRANSFERASE TYPE 11 DOMAIN-CONTAINING PROTEIN"/>
    <property type="match status" value="1"/>
</dbReference>
<evidence type="ECO:0000256" key="2">
    <source>
        <dbReference type="ARBA" id="ARBA00022603"/>
    </source>
</evidence>
<evidence type="ECO:0000256" key="1">
    <source>
        <dbReference type="ARBA" id="ARBA00008361"/>
    </source>
</evidence>
<organism evidence="5 6">
    <name type="scientific">Acinetobacter tandoii</name>
    <dbReference type="NCBI Taxonomy" id="202954"/>
    <lineage>
        <taxon>Bacteria</taxon>
        <taxon>Pseudomonadati</taxon>
        <taxon>Pseudomonadota</taxon>
        <taxon>Gammaproteobacteria</taxon>
        <taxon>Moraxellales</taxon>
        <taxon>Moraxellaceae</taxon>
        <taxon>Acinetobacter</taxon>
    </lineage>
</organism>